<evidence type="ECO:0000313" key="5">
    <source>
        <dbReference type="Proteomes" id="UP000708148"/>
    </source>
</evidence>
<comment type="similarity">
    <text evidence="1">Belongs to the CCZ1 family.</text>
</comment>
<feature type="compositionally biased region" description="Low complexity" evidence="2">
    <location>
        <begin position="8"/>
        <end position="20"/>
    </location>
</feature>
<evidence type="ECO:0000259" key="3">
    <source>
        <dbReference type="Pfam" id="PF19031"/>
    </source>
</evidence>
<gene>
    <name evidence="4" type="ORF">OSTQU699_LOCUS1420</name>
</gene>
<evidence type="ECO:0000256" key="2">
    <source>
        <dbReference type="SAM" id="MobiDB-lite"/>
    </source>
</evidence>
<dbReference type="Proteomes" id="UP000708148">
    <property type="component" value="Unassembled WGS sequence"/>
</dbReference>
<accession>A0A8S1IMH9</accession>
<name>A0A8S1IMH9_9CHLO</name>
<comment type="caution">
    <text evidence="4">The sequence shown here is derived from an EMBL/GenBank/DDBJ whole genome shotgun (WGS) entry which is preliminary data.</text>
</comment>
<dbReference type="Pfam" id="PF19031">
    <property type="entry name" value="Intu_longin_1"/>
    <property type="match status" value="1"/>
</dbReference>
<keyword evidence="5" id="KW-1185">Reference proteome</keyword>
<dbReference type="OrthoDB" id="515327at2759"/>
<sequence>MGRTASEPLPARPATPSRRAPLQLFAFDDRRGNREGAESDKVLAFYPPELPIDDQLGTVGLAQALVTFMTTFTDGDGRLHSLETDRHWWAVRRFEDGIWFGMVVERIWGPGRLGGGACGALLEDVYEWTRLLYGPVNRLLERDPSGTGAAASVGEAVEGWGERLVGGRGKGDKGEWESPFGVERHRVVPAMPLERGALIATQEVVGRLLTATHNSLKPVRAVLVVYDNMLLWSTMDAATTRTVFNYVTKTISNGSKPQLARRSSTLKIPSDGGSLVSCWPVTVRQGLLTFFLLIDEFAGGTGQVLNQVRGVMSGRAKQIAGAAADLLSSRNKFHVSGYRYLVVDSAMHYGTASPKKKLAHLSRKTLALLAQAQACLMDRGPDGEPPCEGAEVAARGDHGAWVYVRKGTTNSLSVALEQLPDEGLVEIGDHVGKLCDKFFPGFFDI</sequence>
<dbReference type="PANTHER" id="PTHR13056:SF0">
    <property type="entry name" value="VACUOLAR FUSION PROTEIN CCZ1 HOMOLOG-RELATED"/>
    <property type="match status" value="1"/>
</dbReference>
<dbReference type="InterPro" id="IPR013176">
    <property type="entry name" value="Ccz1"/>
</dbReference>
<dbReference type="PANTHER" id="PTHR13056">
    <property type="entry name" value="VACUOLAR FUSION PROTEIN CCZ1 HOMOLOG-RELATED"/>
    <property type="match status" value="1"/>
</dbReference>
<feature type="region of interest" description="Disordered" evidence="2">
    <location>
        <begin position="1"/>
        <end position="20"/>
    </location>
</feature>
<protein>
    <recommendedName>
        <fullName evidence="3">CCZ1/INTU/HSP4 first Longin domain-containing protein</fullName>
    </recommendedName>
</protein>
<dbReference type="EMBL" id="CAJHUC010000428">
    <property type="protein sequence ID" value="CAD7696059.1"/>
    <property type="molecule type" value="Genomic_DNA"/>
</dbReference>
<evidence type="ECO:0000313" key="4">
    <source>
        <dbReference type="EMBL" id="CAD7696059.1"/>
    </source>
</evidence>
<feature type="domain" description="CCZ1/INTU/HSP4 first Longin" evidence="3">
    <location>
        <begin position="25"/>
        <end position="134"/>
    </location>
</feature>
<reference evidence="4" key="1">
    <citation type="submission" date="2020-12" db="EMBL/GenBank/DDBJ databases">
        <authorList>
            <person name="Iha C."/>
        </authorList>
    </citation>
    <scope>NUCLEOTIDE SEQUENCE</scope>
</reference>
<evidence type="ECO:0000256" key="1">
    <source>
        <dbReference type="ARBA" id="ARBA00005352"/>
    </source>
</evidence>
<organism evidence="4 5">
    <name type="scientific">Ostreobium quekettii</name>
    <dbReference type="NCBI Taxonomy" id="121088"/>
    <lineage>
        <taxon>Eukaryota</taxon>
        <taxon>Viridiplantae</taxon>
        <taxon>Chlorophyta</taxon>
        <taxon>core chlorophytes</taxon>
        <taxon>Ulvophyceae</taxon>
        <taxon>TCBD clade</taxon>
        <taxon>Bryopsidales</taxon>
        <taxon>Ostreobineae</taxon>
        <taxon>Ostreobiaceae</taxon>
        <taxon>Ostreobium</taxon>
    </lineage>
</organism>
<dbReference type="GO" id="GO:0035658">
    <property type="term" value="C:Mon1-Ccz1 complex"/>
    <property type="evidence" value="ECO:0007669"/>
    <property type="project" value="InterPro"/>
</dbReference>
<dbReference type="GO" id="GO:0016192">
    <property type="term" value="P:vesicle-mediated transport"/>
    <property type="evidence" value="ECO:0007669"/>
    <property type="project" value="InterPro"/>
</dbReference>
<dbReference type="AlphaFoldDB" id="A0A8S1IMH9"/>
<dbReference type="InterPro" id="IPR043987">
    <property type="entry name" value="CCZ1/INTU/HSP4_longin_1"/>
</dbReference>
<proteinExistence type="inferred from homology"/>